<dbReference type="PANTHER" id="PTHR30518:SF2">
    <property type="entry name" value="ENDOLYTIC MUREIN TRANSGLYCOSYLASE"/>
    <property type="match status" value="1"/>
</dbReference>
<comment type="catalytic activity">
    <reaction evidence="7">
        <text>a peptidoglycan chain = a peptidoglycan chain with N-acetyl-1,6-anhydromuramyl-[peptide] at the reducing end + a peptidoglycan chain with N-acetylglucosamine at the non-reducing end.</text>
        <dbReference type="EC" id="4.2.2.29"/>
    </reaction>
</comment>
<dbReference type="Gene3D" id="3.30.1490.480">
    <property type="entry name" value="Endolytic murein transglycosylase"/>
    <property type="match status" value="2"/>
</dbReference>
<keyword evidence="6 7" id="KW-0961">Cell wall biogenesis/degradation</keyword>
<dbReference type="GO" id="GO:0009252">
    <property type="term" value="P:peptidoglycan biosynthetic process"/>
    <property type="evidence" value="ECO:0007669"/>
    <property type="project" value="UniProtKB-UniRule"/>
</dbReference>
<evidence type="ECO:0000256" key="4">
    <source>
        <dbReference type="ARBA" id="ARBA00023136"/>
    </source>
</evidence>
<dbReference type="EMBL" id="DRBS01000139">
    <property type="protein sequence ID" value="HDD43933.1"/>
    <property type="molecule type" value="Genomic_DNA"/>
</dbReference>
<sequence>MKKNRYFLLFCFFLLVLINFLFIFWDYLTSPLNCTKIIFIRPGWSFKKVVNELKQQKILHCPLFFWTWGIIKGVTTKIKPGEYLIKPNITPLELLENFVNGKCVIKYKIVIPEGATIKQIAKILAKKGLIDEDKFLKLAYNPNFVQNLGIKSKSIEGYLFPTTYFFAKGLSEKKIIEIMVKEFKKIYKKYAKKAKQKNLSCHEVVTLASIVEKETSISEEKPLIASVFLNRLHLDMPLQADPTVIYALPKFNGKLKKEDLKYPSPYNTYLIKGLPPTPICSPGEEAIKAVVNAPKTSYLYFVAKGNGRHHFSRTLKEHIMAINKYRKNN</sequence>
<dbReference type="PANTHER" id="PTHR30518">
    <property type="entry name" value="ENDOLYTIC MUREIN TRANSGLYCOSYLASE"/>
    <property type="match status" value="1"/>
</dbReference>
<evidence type="ECO:0000256" key="6">
    <source>
        <dbReference type="ARBA" id="ARBA00023316"/>
    </source>
</evidence>
<comment type="caution">
    <text evidence="8">The sequence shown here is derived from an EMBL/GenBank/DDBJ whole genome shotgun (WGS) entry which is preliminary data.</text>
</comment>
<dbReference type="Proteomes" id="UP000886289">
    <property type="component" value="Unassembled WGS sequence"/>
</dbReference>
<evidence type="ECO:0000256" key="5">
    <source>
        <dbReference type="ARBA" id="ARBA00023239"/>
    </source>
</evidence>
<comment type="subcellular location">
    <subcellularLocation>
        <location evidence="7">Cell membrane</location>
        <topology evidence="7">Single-pass membrane protein</topology>
    </subcellularLocation>
</comment>
<keyword evidence="2 7" id="KW-0812">Transmembrane</keyword>
<evidence type="ECO:0000256" key="2">
    <source>
        <dbReference type="ARBA" id="ARBA00022692"/>
    </source>
</evidence>
<dbReference type="HAMAP" id="MF_02065">
    <property type="entry name" value="MltG"/>
    <property type="match status" value="1"/>
</dbReference>
<feature type="site" description="Important for catalytic activity" evidence="7">
    <location>
        <position position="214"/>
    </location>
</feature>
<dbReference type="GO" id="GO:0071555">
    <property type="term" value="P:cell wall organization"/>
    <property type="evidence" value="ECO:0007669"/>
    <property type="project" value="UniProtKB-KW"/>
</dbReference>
<evidence type="ECO:0000256" key="3">
    <source>
        <dbReference type="ARBA" id="ARBA00022989"/>
    </source>
</evidence>
<dbReference type="NCBIfam" id="TIGR00247">
    <property type="entry name" value="endolytic transglycosylase MltG"/>
    <property type="match status" value="1"/>
</dbReference>
<reference evidence="8" key="1">
    <citation type="journal article" date="2020" name="mSystems">
        <title>Genome- and Community-Level Interaction Insights into Carbon Utilization and Element Cycling Functions of Hydrothermarchaeota in Hydrothermal Sediment.</title>
        <authorList>
            <person name="Zhou Z."/>
            <person name="Liu Y."/>
            <person name="Xu W."/>
            <person name="Pan J."/>
            <person name="Luo Z.H."/>
            <person name="Li M."/>
        </authorList>
    </citation>
    <scope>NUCLEOTIDE SEQUENCE [LARGE SCALE GENOMIC DNA]</scope>
    <source>
        <strain evidence="8">HyVt-233</strain>
    </source>
</reference>
<dbReference type="GO" id="GO:0005886">
    <property type="term" value="C:plasma membrane"/>
    <property type="evidence" value="ECO:0007669"/>
    <property type="project" value="UniProtKB-SubCell"/>
</dbReference>
<dbReference type="GO" id="GO:0008932">
    <property type="term" value="F:lytic endotransglycosylase activity"/>
    <property type="evidence" value="ECO:0007669"/>
    <property type="project" value="UniProtKB-UniRule"/>
</dbReference>
<evidence type="ECO:0000313" key="8">
    <source>
        <dbReference type="EMBL" id="HDD43933.1"/>
    </source>
</evidence>
<dbReference type="InterPro" id="IPR003770">
    <property type="entry name" value="MLTG-like"/>
</dbReference>
<evidence type="ECO:0000256" key="7">
    <source>
        <dbReference type="HAMAP-Rule" id="MF_02065"/>
    </source>
</evidence>
<name>A0A7C0U2F1_DESA2</name>
<gene>
    <name evidence="7 8" type="primary">mltG</name>
    <name evidence="8" type="ORF">ENG63_03615</name>
</gene>
<accession>A0A7C0U2F1</accession>
<evidence type="ECO:0000256" key="1">
    <source>
        <dbReference type="ARBA" id="ARBA00022475"/>
    </source>
</evidence>
<dbReference type="Pfam" id="PF02618">
    <property type="entry name" value="YceG"/>
    <property type="match status" value="1"/>
</dbReference>
<dbReference type="EC" id="4.2.2.29" evidence="7"/>
<keyword evidence="4 7" id="KW-0472">Membrane</keyword>
<dbReference type="Gene3D" id="3.30.160.60">
    <property type="entry name" value="Classic Zinc Finger"/>
    <property type="match status" value="1"/>
</dbReference>
<keyword evidence="1 7" id="KW-1003">Cell membrane</keyword>
<protein>
    <recommendedName>
        <fullName evidence="7">Endolytic murein transglycosylase</fullName>
        <ecNumber evidence="7">4.2.2.29</ecNumber>
    </recommendedName>
    <alternativeName>
        <fullName evidence="7">Peptidoglycan lytic transglycosylase</fullName>
    </alternativeName>
    <alternativeName>
        <fullName evidence="7">Peptidoglycan polymerization terminase</fullName>
    </alternativeName>
</protein>
<comment type="similarity">
    <text evidence="7">Belongs to the transglycosylase MltG family.</text>
</comment>
<proteinExistence type="inferred from homology"/>
<keyword evidence="5 7" id="KW-0456">Lyase</keyword>
<feature type="transmembrane region" description="Helical" evidence="7">
    <location>
        <begin position="7"/>
        <end position="28"/>
    </location>
</feature>
<keyword evidence="3 7" id="KW-1133">Transmembrane helix</keyword>
<comment type="function">
    <text evidence="7">Functions as a peptidoglycan terminase that cleaves nascent peptidoglycan strands endolytically to terminate their elongation.</text>
</comment>
<dbReference type="CDD" id="cd08010">
    <property type="entry name" value="MltG_like"/>
    <property type="match status" value="1"/>
</dbReference>
<organism evidence="8">
    <name type="scientific">Desulfofervidus auxilii</name>
    <dbReference type="NCBI Taxonomy" id="1621989"/>
    <lineage>
        <taxon>Bacteria</taxon>
        <taxon>Pseudomonadati</taxon>
        <taxon>Thermodesulfobacteriota</taxon>
        <taxon>Candidatus Desulfofervidia</taxon>
        <taxon>Candidatus Desulfofervidales</taxon>
        <taxon>Candidatus Desulfofervidaceae</taxon>
        <taxon>Candidatus Desulfofervidus</taxon>
    </lineage>
</organism>
<dbReference type="AlphaFoldDB" id="A0A7C0U2F1"/>